<evidence type="ECO:0000313" key="2">
    <source>
        <dbReference type="EMBL" id="GAF84889.1"/>
    </source>
</evidence>
<keyword evidence="1" id="KW-0472">Membrane</keyword>
<keyword evidence="1" id="KW-1133">Transmembrane helix</keyword>
<evidence type="ECO:0000256" key="1">
    <source>
        <dbReference type="SAM" id="Phobius"/>
    </source>
</evidence>
<proteinExistence type="predicted"/>
<dbReference type="EMBL" id="BARS01004935">
    <property type="protein sequence ID" value="GAF84889.1"/>
    <property type="molecule type" value="Genomic_DNA"/>
</dbReference>
<feature type="transmembrane region" description="Helical" evidence="1">
    <location>
        <begin position="12"/>
        <end position="30"/>
    </location>
</feature>
<organism evidence="2">
    <name type="scientific">marine sediment metagenome</name>
    <dbReference type="NCBI Taxonomy" id="412755"/>
    <lineage>
        <taxon>unclassified sequences</taxon>
        <taxon>metagenomes</taxon>
        <taxon>ecological metagenomes</taxon>
    </lineage>
</organism>
<gene>
    <name evidence="2" type="ORF">S01H1_09658</name>
</gene>
<protein>
    <submittedName>
        <fullName evidence="2">Uncharacterized protein</fullName>
    </submittedName>
</protein>
<name>X0SV74_9ZZZZ</name>
<accession>X0SV74</accession>
<sequence>MSKVVTKESVIGIYALLLPLYVAYGAVWIVKKCKDWWPK</sequence>
<comment type="caution">
    <text evidence="2">The sequence shown here is derived from an EMBL/GenBank/DDBJ whole genome shotgun (WGS) entry which is preliminary data.</text>
</comment>
<keyword evidence="1" id="KW-0812">Transmembrane</keyword>
<reference evidence="2" key="1">
    <citation type="journal article" date="2014" name="Front. Microbiol.">
        <title>High frequency of phylogenetically diverse reductive dehalogenase-homologous genes in deep subseafloor sedimentary metagenomes.</title>
        <authorList>
            <person name="Kawai M."/>
            <person name="Futagami T."/>
            <person name="Toyoda A."/>
            <person name="Takaki Y."/>
            <person name="Nishi S."/>
            <person name="Hori S."/>
            <person name="Arai W."/>
            <person name="Tsubouchi T."/>
            <person name="Morono Y."/>
            <person name="Uchiyama I."/>
            <person name="Ito T."/>
            <person name="Fujiyama A."/>
            <person name="Inagaki F."/>
            <person name="Takami H."/>
        </authorList>
    </citation>
    <scope>NUCLEOTIDE SEQUENCE</scope>
    <source>
        <strain evidence="2">Expedition CK06-06</strain>
    </source>
</reference>
<dbReference type="AlphaFoldDB" id="X0SV74"/>